<dbReference type="EMBL" id="JARJCW010000009">
    <property type="protein sequence ID" value="KAJ7220782.1"/>
    <property type="molecule type" value="Genomic_DNA"/>
</dbReference>
<evidence type="ECO:0000313" key="4">
    <source>
        <dbReference type="Proteomes" id="UP001219525"/>
    </source>
</evidence>
<evidence type="ECO:0000313" key="3">
    <source>
        <dbReference type="EMBL" id="KAJ7220782.1"/>
    </source>
</evidence>
<dbReference type="Proteomes" id="UP001219525">
    <property type="component" value="Unassembled WGS sequence"/>
</dbReference>
<dbReference type="AlphaFoldDB" id="A0AAD6YJ11"/>
<feature type="transmembrane region" description="Helical" evidence="1">
    <location>
        <begin position="65"/>
        <end position="83"/>
    </location>
</feature>
<accession>A0AAD6YJ11</accession>
<keyword evidence="4" id="KW-1185">Reference proteome</keyword>
<keyword evidence="1" id="KW-0812">Transmembrane</keyword>
<keyword evidence="1" id="KW-1133">Transmembrane helix</keyword>
<name>A0AAD6YJ11_9AGAR</name>
<proteinExistence type="predicted"/>
<feature type="signal peptide" evidence="2">
    <location>
        <begin position="1"/>
        <end position="18"/>
    </location>
</feature>
<sequence>MLWLLLCDARRWLVGTSAESDIERGTTGTSTAVLEKAGAMPALGDTTADETGFFEDLTSTVIGKITVLAITTAFVFGDLWFFGNVSRTKPMRENIAAALMHELAGLEVLCVLFAIPVVFALAAEPCGWFGIEERSRRRRLLRKKKIEQGIERGIEAWKQSQEMAMV</sequence>
<feature type="chain" id="PRO_5042101781" evidence="2">
    <location>
        <begin position="19"/>
        <end position="166"/>
    </location>
</feature>
<protein>
    <submittedName>
        <fullName evidence="3">Uncharacterized protein</fullName>
    </submittedName>
</protein>
<gene>
    <name evidence="3" type="ORF">GGX14DRAFT_559569</name>
</gene>
<keyword evidence="1" id="KW-0472">Membrane</keyword>
<reference evidence="3" key="1">
    <citation type="submission" date="2023-03" db="EMBL/GenBank/DDBJ databases">
        <title>Massive genome expansion in bonnet fungi (Mycena s.s.) driven by repeated elements and novel gene families across ecological guilds.</title>
        <authorList>
            <consortium name="Lawrence Berkeley National Laboratory"/>
            <person name="Harder C.B."/>
            <person name="Miyauchi S."/>
            <person name="Viragh M."/>
            <person name="Kuo A."/>
            <person name="Thoen E."/>
            <person name="Andreopoulos B."/>
            <person name="Lu D."/>
            <person name="Skrede I."/>
            <person name="Drula E."/>
            <person name="Henrissat B."/>
            <person name="Morin E."/>
            <person name="Kohler A."/>
            <person name="Barry K."/>
            <person name="LaButti K."/>
            <person name="Morin E."/>
            <person name="Salamov A."/>
            <person name="Lipzen A."/>
            <person name="Mereny Z."/>
            <person name="Hegedus B."/>
            <person name="Baldrian P."/>
            <person name="Stursova M."/>
            <person name="Weitz H."/>
            <person name="Taylor A."/>
            <person name="Grigoriev I.V."/>
            <person name="Nagy L.G."/>
            <person name="Martin F."/>
            <person name="Kauserud H."/>
        </authorList>
    </citation>
    <scope>NUCLEOTIDE SEQUENCE</scope>
    <source>
        <strain evidence="3">9144</strain>
    </source>
</reference>
<keyword evidence="2" id="KW-0732">Signal</keyword>
<evidence type="ECO:0000256" key="1">
    <source>
        <dbReference type="SAM" id="Phobius"/>
    </source>
</evidence>
<feature type="transmembrane region" description="Helical" evidence="1">
    <location>
        <begin position="103"/>
        <end position="131"/>
    </location>
</feature>
<evidence type="ECO:0000256" key="2">
    <source>
        <dbReference type="SAM" id="SignalP"/>
    </source>
</evidence>
<comment type="caution">
    <text evidence="3">The sequence shown here is derived from an EMBL/GenBank/DDBJ whole genome shotgun (WGS) entry which is preliminary data.</text>
</comment>
<organism evidence="3 4">
    <name type="scientific">Mycena pura</name>
    <dbReference type="NCBI Taxonomy" id="153505"/>
    <lineage>
        <taxon>Eukaryota</taxon>
        <taxon>Fungi</taxon>
        <taxon>Dikarya</taxon>
        <taxon>Basidiomycota</taxon>
        <taxon>Agaricomycotina</taxon>
        <taxon>Agaricomycetes</taxon>
        <taxon>Agaricomycetidae</taxon>
        <taxon>Agaricales</taxon>
        <taxon>Marasmiineae</taxon>
        <taxon>Mycenaceae</taxon>
        <taxon>Mycena</taxon>
    </lineage>
</organism>